<feature type="domain" description="STAS" evidence="7">
    <location>
        <begin position="559"/>
        <end position="835"/>
    </location>
</feature>
<reference evidence="8 9" key="1">
    <citation type="journal article" date="2019" name="Sci. Rep.">
        <title>Comparative genomics of chytrid fungi reveal insights into the obligate biotrophic and pathogenic lifestyle of Synchytrium endobioticum.</title>
        <authorList>
            <person name="van de Vossenberg B.T.L.H."/>
            <person name="Warris S."/>
            <person name="Nguyen H.D.T."/>
            <person name="van Gent-Pelzer M.P.E."/>
            <person name="Joly D.L."/>
            <person name="van de Geest H.C."/>
            <person name="Bonants P.J.M."/>
            <person name="Smith D.S."/>
            <person name="Levesque C.A."/>
            <person name="van der Lee T.A.J."/>
        </authorList>
    </citation>
    <scope>NUCLEOTIDE SEQUENCE [LARGE SCALE GENOMIC DNA]</scope>
    <source>
        <strain evidence="8 9">CBS 675.73</strain>
    </source>
</reference>
<organism evidence="8 9">
    <name type="scientific">Chytriomyces confervae</name>
    <dbReference type="NCBI Taxonomy" id="246404"/>
    <lineage>
        <taxon>Eukaryota</taxon>
        <taxon>Fungi</taxon>
        <taxon>Fungi incertae sedis</taxon>
        <taxon>Chytridiomycota</taxon>
        <taxon>Chytridiomycota incertae sedis</taxon>
        <taxon>Chytridiomycetes</taxon>
        <taxon>Chytridiales</taxon>
        <taxon>Chytriomycetaceae</taxon>
        <taxon>Chytriomyces</taxon>
    </lineage>
</organism>
<dbReference type="Pfam" id="PF01740">
    <property type="entry name" value="STAS"/>
    <property type="match status" value="1"/>
</dbReference>
<dbReference type="AlphaFoldDB" id="A0A507FLN0"/>
<dbReference type="GO" id="GO:0016020">
    <property type="term" value="C:membrane"/>
    <property type="evidence" value="ECO:0007669"/>
    <property type="project" value="UniProtKB-SubCell"/>
</dbReference>
<feature type="transmembrane region" description="Helical" evidence="6">
    <location>
        <begin position="285"/>
        <end position="308"/>
    </location>
</feature>
<evidence type="ECO:0000256" key="4">
    <source>
        <dbReference type="ARBA" id="ARBA00023136"/>
    </source>
</evidence>
<dbReference type="Gene3D" id="3.30.750.24">
    <property type="entry name" value="STAS domain"/>
    <property type="match status" value="1"/>
</dbReference>
<evidence type="ECO:0000256" key="6">
    <source>
        <dbReference type="SAM" id="Phobius"/>
    </source>
</evidence>
<keyword evidence="4 6" id="KW-0472">Membrane</keyword>
<keyword evidence="3 6" id="KW-1133">Transmembrane helix</keyword>
<dbReference type="PROSITE" id="PS50801">
    <property type="entry name" value="STAS"/>
    <property type="match status" value="1"/>
</dbReference>
<feature type="transmembrane region" description="Helical" evidence="6">
    <location>
        <begin position="368"/>
        <end position="388"/>
    </location>
</feature>
<dbReference type="InterPro" id="IPR036513">
    <property type="entry name" value="STAS_dom_sf"/>
</dbReference>
<dbReference type="STRING" id="246404.A0A507FLN0"/>
<keyword evidence="9" id="KW-1185">Reference proteome</keyword>
<dbReference type="InterPro" id="IPR002645">
    <property type="entry name" value="STAS_dom"/>
</dbReference>
<feature type="transmembrane region" description="Helical" evidence="6">
    <location>
        <begin position="466"/>
        <end position="493"/>
    </location>
</feature>
<feature type="transmembrane region" description="Helical" evidence="6">
    <location>
        <begin position="116"/>
        <end position="132"/>
    </location>
</feature>
<proteinExistence type="predicted"/>
<dbReference type="InterPro" id="IPR001902">
    <property type="entry name" value="SLC26A/SulP_fam"/>
</dbReference>
<feature type="transmembrane region" description="Helical" evidence="6">
    <location>
        <begin position="90"/>
        <end position="110"/>
    </location>
</feature>
<evidence type="ECO:0000313" key="9">
    <source>
        <dbReference type="Proteomes" id="UP000320333"/>
    </source>
</evidence>
<dbReference type="EMBL" id="QEAP01000053">
    <property type="protein sequence ID" value="TPX76236.1"/>
    <property type="molecule type" value="Genomic_DNA"/>
</dbReference>
<dbReference type="Proteomes" id="UP000320333">
    <property type="component" value="Unassembled WGS sequence"/>
</dbReference>
<accession>A0A507FLN0</accession>
<evidence type="ECO:0000256" key="2">
    <source>
        <dbReference type="ARBA" id="ARBA00022692"/>
    </source>
</evidence>
<evidence type="ECO:0000256" key="1">
    <source>
        <dbReference type="ARBA" id="ARBA00004141"/>
    </source>
</evidence>
<feature type="transmembrane region" description="Helical" evidence="6">
    <location>
        <begin position="196"/>
        <end position="214"/>
    </location>
</feature>
<feature type="transmembrane region" description="Helical" evidence="6">
    <location>
        <begin position="161"/>
        <end position="184"/>
    </location>
</feature>
<evidence type="ECO:0000259" key="7">
    <source>
        <dbReference type="PROSITE" id="PS50801"/>
    </source>
</evidence>
<name>A0A507FLN0_9FUNG</name>
<comment type="caution">
    <text evidence="8">The sequence shown here is derived from an EMBL/GenBank/DDBJ whole genome shotgun (WGS) entry which is preliminary data.</text>
</comment>
<feature type="transmembrane region" description="Helical" evidence="6">
    <location>
        <begin position="328"/>
        <end position="347"/>
    </location>
</feature>
<keyword evidence="2 6" id="KW-0812">Transmembrane</keyword>
<dbReference type="PANTHER" id="PTHR11814">
    <property type="entry name" value="SULFATE TRANSPORTER"/>
    <property type="match status" value="1"/>
</dbReference>
<evidence type="ECO:0000256" key="5">
    <source>
        <dbReference type="SAM" id="MobiDB-lite"/>
    </source>
</evidence>
<protein>
    <recommendedName>
        <fullName evidence="7">STAS domain-containing protein</fullName>
    </recommendedName>
</protein>
<feature type="region of interest" description="Disordered" evidence="5">
    <location>
        <begin position="517"/>
        <end position="544"/>
    </location>
</feature>
<comment type="subcellular location">
    <subcellularLocation>
        <location evidence="1">Membrane</location>
        <topology evidence="1">Multi-pass membrane protein</topology>
    </subcellularLocation>
</comment>
<gene>
    <name evidence="8" type="ORF">CcCBS67573_g02497</name>
</gene>
<feature type="transmembrane region" description="Helical" evidence="6">
    <location>
        <begin position="408"/>
        <end position="425"/>
    </location>
</feature>
<dbReference type="OrthoDB" id="427213at2759"/>
<evidence type="ECO:0000256" key="3">
    <source>
        <dbReference type="ARBA" id="ARBA00022989"/>
    </source>
</evidence>
<dbReference type="Pfam" id="PF00916">
    <property type="entry name" value="Sulfate_transp"/>
    <property type="match status" value="1"/>
</dbReference>
<feature type="compositionally biased region" description="Low complexity" evidence="5">
    <location>
        <begin position="720"/>
        <end position="736"/>
    </location>
</feature>
<dbReference type="InterPro" id="IPR011547">
    <property type="entry name" value="SLC26A/SulP_dom"/>
</dbReference>
<dbReference type="GO" id="GO:0055085">
    <property type="term" value="P:transmembrane transport"/>
    <property type="evidence" value="ECO:0007669"/>
    <property type="project" value="InterPro"/>
</dbReference>
<feature type="transmembrane region" description="Helical" evidence="6">
    <location>
        <begin position="137"/>
        <end position="155"/>
    </location>
</feature>
<dbReference type="SUPFAM" id="SSF52091">
    <property type="entry name" value="SpoIIaa-like"/>
    <property type="match status" value="1"/>
</dbReference>
<feature type="region of interest" description="Disordered" evidence="5">
    <location>
        <begin position="709"/>
        <end position="743"/>
    </location>
</feature>
<feature type="transmembrane region" description="Helical" evidence="6">
    <location>
        <begin position="247"/>
        <end position="265"/>
    </location>
</feature>
<evidence type="ECO:0000313" key="8">
    <source>
        <dbReference type="EMBL" id="TPX76236.1"/>
    </source>
</evidence>
<sequence>MDSQAQTRGTDHTADASRQERHALLSGHALTDQLDGIGAEISQIGTSFLADLKHLAKSTLHAAPVFPLVGQIRQGGKKGGYSWSTLGSDLIGAATVTMILLPQCIAYASLLHIPEVNSLISGVFPVILYAVFGGSRVLSVGPEATICIIVGAAVLEQKDAFPGFSAVEIASALCFLVGLLMMVLSLLQAGFIDHILSGYLQTGFITGAALLIMTEQLPSALGLTMRANESESAISQFINVCKNIGTAKYATVIVSATNILFLFALRFVKKKYVTSQRWLKYVPEYLVLVFIMTTISAVANLSAYGIVVLGEFSSTIPTPAPPKLSYDLLSNLFQSAVTVFLVGYIEAMTVTRNFGLRSGYVPSGNRELFALGFTNLVSSFFGCVPVFASLPRSRILTNCGAKSTLSNALAGVFIFIAFTALKSVFRYIPKAMLSSIIIVSAFGLIETHEIMFIFRTRAWTEVAMLLATFIITIATSLSTGILLCVGLSAILILRQTTNSSISIMGRVPIHPAPPFRASAIPPTPTPTPSYESQDHLAVPPKPSPTPSIATNPIYTSITENPSALLLDGVIMLRVDVPIKFYNCAQLRRSMEKVMTVEKKALLARRRRAKEAADAEARADRPIVAGGISIDFGVEESSGWLVAGTAQAVDELHGHEEDEEDAEPFYRDEEGAGETNQNRDTQSLHQRLKKRGAENGLGIGVYDSSGDLPLPPHLLRHESMSRGSSMRSRRMNNAANSGDDHEHLTEGKVIDRRNRRRRETLIHTVVMDFKHCLELDTAAALILLDIFSTFICDGIEVFVSGMQENQKALLMRGDSKHVVSKFCTFCPDMATAVSLAEEKMRNTAPAHPSAD</sequence>
<feature type="transmembrane region" description="Helical" evidence="6">
    <location>
        <begin position="432"/>
        <end position="454"/>
    </location>
</feature>